<gene>
    <name evidence="1" type="ORF">C6357_31050</name>
</gene>
<sequence>MLSGKWVYRSFHNNTEKINNDSQKALELLFGEGELTFASKESNKWSATLSFGEEWLMDLAGFLEDRGLVDGLILHGTGIGRDNTNTAGWVYEYRGVVLSPWPAGVNEVPSIVGSVIRTIRHGNGAAGKVASFIAVKIAD</sequence>
<name>A0ABX5DJH3_9BACI</name>
<keyword evidence="2" id="KW-1185">Reference proteome</keyword>
<organism evidence="1 2">
    <name type="scientific">Bacillus wiedmannii</name>
    <dbReference type="NCBI Taxonomy" id="1890302"/>
    <lineage>
        <taxon>Bacteria</taxon>
        <taxon>Bacillati</taxon>
        <taxon>Bacillota</taxon>
        <taxon>Bacilli</taxon>
        <taxon>Bacillales</taxon>
        <taxon>Bacillaceae</taxon>
        <taxon>Bacillus</taxon>
        <taxon>Bacillus cereus group</taxon>
    </lineage>
</organism>
<reference evidence="1 2" key="1">
    <citation type="submission" date="2018-03" db="EMBL/GenBank/DDBJ databases">
        <title>Genotypic and phenotypic analysis of antagonistic Bacillus spp. isolated from rhizosphere soil of plants in Tibet.</title>
        <authorList>
            <person name="Borriss R."/>
            <person name="Lasch P."/>
            <person name="Wu L."/>
            <person name="Wu H."/>
            <person name="Gao X."/>
        </authorList>
    </citation>
    <scope>NUCLEOTIDE SEQUENCE [LARGE SCALE GENOMIC DNA]</scope>
    <source>
        <strain evidence="1 2">NMSW16</strain>
    </source>
</reference>
<accession>A0ABX5DJH3</accession>
<proteinExistence type="predicted"/>
<evidence type="ECO:0000313" key="1">
    <source>
        <dbReference type="EMBL" id="PRT33854.1"/>
    </source>
</evidence>
<dbReference type="Proteomes" id="UP000239236">
    <property type="component" value="Unassembled WGS sequence"/>
</dbReference>
<evidence type="ECO:0000313" key="2">
    <source>
        <dbReference type="Proteomes" id="UP000239236"/>
    </source>
</evidence>
<comment type="caution">
    <text evidence="1">The sequence shown here is derived from an EMBL/GenBank/DDBJ whole genome shotgun (WGS) entry which is preliminary data.</text>
</comment>
<protein>
    <submittedName>
        <fullName evidence="1">Uncharacterized protein</fullName>
    </submittedName>
</protein>
<dbReference type="EMBL" id="PVRR01000023">
    <property type="protein sequence ID" value="PRT33854.1"/>
    <property type="molecule type" value="Genomic_DNA"/>
</dbReference>